<dbReference type="InterPro" id="IPR008565">
    <property type="entry name" value="TtsA-like_GH18_dom"/>
</dbReference>
<dbReference type="RefSeq" id="WP_099181522.1">
    <property type="nucleotide sequence ID" value="NZ_BAQW01000004.1"/>
</dbReference>
<name>A0ABQ0Q8Y6_9PROT</name>
<dbReference type="SUPFAM" id="SSF53955">
    <property type="entry name" value="Lysozyme-like"/>
    <property type="match status" value="2"/>
</dbReference>
<keyword evidence="3" id="KW-1185">Reference proteome</keyword>
<dbReference type="EMBL" id="BAQW01000004">
    <property type="protein sequence ID" value="GBR09458.1"/>
    <property type="molecule type" value="Genomic_DNA"/>
</dbReference>
<sequence>MDFNFDIAAQFTASREGLYQCLHSDAGNWTFGAVGQGNLVGTMRGISAPVMVRWLGDASMVTKTVMQSITQDQFNAISRCLYWRAINGDQLPAGVDLLLFDFAFNCGVARAAKQLQRVLCMQPEQIDGDIGELTLAAVLRAPVQDILLSLSDRYRRRLQDDLGVTSDGIIGPGTLKAVKAQDARLRVLIYACASQQEAAYRSFKGFAQFGRGWLGRLDQRVEAAVALLTAMPALA</sequence>
<accession>A0ABQ0Q8Y6</accession>
<dbReference type="InterPro" id="IPR023346">
    <property type="entry name" value="Lysozyme-like_dom_sf"/>
</dbReference>
<dbReference type="Proteomes" id="UP001061070">
    <property type="component" value="Unassembled WGS sequence"/>
</dbReference>
<proteinExistence type="predicted"/>
<organism evidence="2 3">
    <name type="scientific">Gluconobacter frateurii NRIC 0228</name>
    <dbReference type="NCBI Taxonomy" id="1307946"/>
    <lineage>
        <taxon>Bacteria</taxon>
        <taxon>Pseudomonadati</taxon>
        <taxon>Pseudomonadota</taxon>
        <taxon>Alphaproteobacteria</taxon>
        <taxon>Acetobacterales</taxon>
        <taxon>Acetobacteraceae</taxon>
        <taxon>Gluconobacter</taxon>
    </lineage>
</organism>
<evidence type="ECO:0000259" key="1">
    <source>
        <dbReference type="Pfam" id="PF05838"/>
    </source>
</evidence>
<reference evidence="2" key="1">
    <citation type="submission" date="2013-04" db="EMBL/GenBank/DDBJ databases">
        <title>The genome sequencing project of 58 acetic acid bacteria.</title>
        <authorList>
            <person name="Okamoto-Kainuma A."/>
            <person name="Ishikawa M."/>
            <person name="Umino S."/>
            <person name="Koizumi Y."/>
            <person name="Shiwa Y."/>
            <person name="Yoshikawa H."/>
            <person name="Matsutani M."/>
            <person name="Matsushita K."/>
        </authorList>
    </citation>
    <scope>NUCLEOTIDE SEQUENCE</scope>
    <source>
        <strain evidence="2">NRIC 0228</strain>
    </source>
</reference>
<dbReference type="Pfam" id="PF05838">
    <property type="entry name" value="Glyco_hydro_108"/>
    <property type="match status" value="1"/>
</dbReference>
<feature type="domain" description="TtsA-like Glycoside hydrolase family 108" evidence="1">
    <location>
        <begin position="10"/>
        <end position="107"/>
    </location>
</feature>
<protein>
    <recommendedName>
        <fullName evidence="1">TtsA-like Glycoside hydrolase family 108 domain-containing protein</fullName>
    </recommendedName>
</protein>
<evidence type="ECO:0000313" key="2">
    <source>
        <dbReference type="EMBL" id="GBR09458.1"/>
    </source>
</evidence>
<comment type="caution">
    <text evidence="2">The sequence shown here is derived from an EMBL/GenBank/DDBJ whole genome shotgun (WGS) entry which is preliminary data.</text>
</comment>
<evidence type="ECO:0000313" key="3">
    <source>
        <dbReference type="Proteomes" id="UP001061070"/>
    </source>
</evidence>
<dbReference type="Gene3D" id="1.20.141.10">
    <property type="entry name" value="Chitosanase, subunit A, domain 1"/>
    <property type="match status" value="2"/>
</dbReference>
<gene>
    <name evidence="2" type="ORF">AA0228_0682</name>
</gene>